<gene>
    <name evidence="2" type="ORF">RO3G_17106</name>
</gene>
<feature type="chain" id="PRO_5003638334" evidence="1">
    <location>
        <begin position="21"/>
        <end position="242"/>
    </location>
</feature>
<protein>
    <submittedName>
        <fullName evidence="2">Uncharacterized protein</fullName>
    </submittedName>
</protein>
<dbReference type="AlphaFoldDB" id="I1CVM8"/>
<name>I1CVM8_RHIO9</name>
<evidence type="ECO:0000313" key="2">
    <source>
        <dbReference type="EMBL" id="EIE92508.1"/>
    </source>
</evidence>
<keyword evidence="1" id="KW-0732">Signal</keyword>
<feature type="signal peptide" evidence="1">
    <location>
        <begin position="1"/>
        <end position="20"/>
    </location>
</feature>
<dbReference type="OMA" id="NWITPEM"/>
<keyword evidence="3" id="KW-1185">Reference proteome</keyword>
<dbReference type="GeneID" id="93624071"/>
<dbReference type="eggNOG" id="ENOG502RAS0">
    <property type="taxonomic scope" value="Eukaryota"/>
</dbReference>
<proteinExistence type="predicted"/>
<dbReference type="VEuPathDB" id="FungiDB:RO3G_17106"/>
<dbReference type="InParanoid" id="I1CVM8"/>
<organism evidence="2 3">
    <name type="scientific">Rhizopus delemar (strain RA 99-880 / ATCC MYA-4621 / FGSC 9543 / NRRL 43880)</name>
    <name type="common">Mucormycosis agent</name>
    <name type="synonym">Rhizopus arrhizus var. delemar</name>
    <dbReference type="NCBI Taxonomy" id="246409"/>
    <lineage>
        <taxon>Eukaryota</taxon>
        <taxon>Fungi</taxon>
        <taxon>Fungi incertae sedis</taxon>
        <taxon>Mucoromycota</taxon>
        <taxon>Mucoromycotina</taxon>
        <taxon>Mucoromycetes</taxon>
        <taxon>Mucorales</taxon>
        <taxon>Mucorineae</taxon>
        <taxon>Rhizopodaceae</taxon>
        <taxon>Rhizopus</taxon>
    </lineage>
</organism>
<dbReference type="RefSeq" id="XP_067527904.1">
    <property type="nucleotide sequence ID" value="XM_067671690.1"/>
</dbReference>
<dbReference type="Proteomes" id="UP000009138">
    <property type="component" value="Unassembled WGS sequence"/>
</dbReference>
<dbReference type="OrthoDB" id="2287593at2759"/>
<sequence>MIARATPLFFFFCFSNTTTTETVDLNRFTQLLSNHLLYEHIDKAYSQLSRKISLQFRNAIHVKVKKVPNSQKIIVPVDVQILKRQLKGAVGSFIEDKLPSMLTTRHDINNLQNQLDGLIYEYCSHSISQNAAISQLCLLENQNKLLSRMHEYMNQQVRDILQQVNEFDLPRLFEKTRAQMSGILIHFNQHTMDPLHHKLELKQKYSNDHYWITNDMIQEFISILNHAEEEENNIQHFIDLSK</sequence>
<reference evidence="2 3" key="1">
    <citation type="journal article" date="2009" name="PLoS Genet.">
        <title>Genomic analysis of the basal lineage fungus Rhizopus oryzae reveals a whole-genome duplication.</title>
        <authorList>
            <person name="Ma L.-J."/>
            <person name="Ibrahim A.S."/>
            <person name="Skory C."/>
            <person name="Grabherr M.G."/>
            <person name="Burger G."/>
            <person name="Butler M."/>
            <person name="Elias M."/>
            <person name="Idnurm A."/>
            <person name="Lang B.F."/>
            <person name="Sone T."/>
            <person name="Abe A."/>
            <person name="Calvo S.E."/>
            <person name="Corrochano L.M."/>
            <person name="Engels R."/>
            <person name="Fu J."/>
            <person name="Hansberg W."/>
            <person name="Kim J.-M."/>
            <person name="Kodira C.D."/>
            <person name="Koehrsen M.J."/>
            <person name="Liu B."/>
            <person name="Miranda-Saavedra D."/>
            <person name="O'Leary S."/>
            <person name="Ortiz-Castellanos L."/>
            <person name="Poulter R."/>
            <person name="Rodriguez-Romero J."/>
            <person name="Ruiz-Herrera J."/>
            <person name="Shen Y.-Q."/>
            <person name="Zeng Q."/>
            <person name="Galagan J."/>
            <person name="Birren B.W."/>
            <person name="Cuomo C.A."/>
            <person name="Wickes B.L."/>
        </authorList>
    </citation>
    <scope>NUCLEOTIDE SEQUENCE [LARGE SCALE GENOMIC DNA]</scope>
    <source>
        <strain evidence="3">RA 99-880 / ATCC MYA-4621 / FGSC 9543 / NRRL 43880</strain>
    </source>
</reference>
<evidence type="ECO:0000313" key="3">
    <source>
        <dbReference type="Proteomes" id="UP000009138"/>
    </source>
</evidence>
<accession>I1CVM8</accession>
<evidence type="ECO:0000256" key="1">
    <source>
        <dbReference type="SAM" id="SignalP"/>
    </source>
</evidence>
<dbReference type="EMBL" id="GG669512">
    <property type="protein sequence ID" value="EIE92508.1"/>
    <property type="molecule type" value="Genomic_DNA"/>
</dbReference>